<dbReference type="PROSITE" id="PS50977">
    <property type="entry name" value="HTH_TETR_2"/>
    <property type="match status" value="1"/>
</dbReference>
<evidence type="ECO:0000313" key="6">
    <source>
        <dbReference type="EMBL" id="OMH27784.1"/>
    </source>
</evidence>
<evidence type="ECO:0000256" key="1">
    <source>
        <dbReference type="ARBA" id="ARBA00023015"/>
    </source>
</evidence>
<sequence length="210" mass="22442">MARSTYRHGDLQRALIDAGLELARGSGPDAVVLRETTRKAQVAASAAYRHFTDRDALVHAVSMAAQAHLAEAIERAQTEELAGLPADADDVARSRALLRSVGAGYLGFAWAEPGWFRTAFWVHEDLRDAAAPMTAGPLGKTPFQMLGHALDTLVDAGVLPADQRAGAEVLAWSTVHGMATLTIDGPLRVIDPATRWTLAGRLLAMVERGL</sequence>
<dbReference type="InterPro" id="IPR009057">
    <property type="entry name" value="Homeodomain-like_sf"/>
</dbReference>
<evidence type="ECO:0000313" key="7">
    <source>
        <dbReference type="Proteomes" id="UP000187085"/>
    </source>
</evidence>
<evidence type="ECO:0000259" key="5">
    <source>
        <dbReference type="PROSITE" id="PS50977"/>
    </source>
</evidence>
<dbReference type="InterPro" id="IPR036271">
    <property type="entry name" value="Tet_transcr_reg_TetR-rel_C_sf"/>
</dbReference>
<reference evidence="6 7" key="1">
    <citation type="submission" date="2016-12" db="EMBL/GenBank/DDBJ databases">
        <title>Draft genome of Tersicoccus phoenicis 1P05MA.</title>
        <authorList>
            <person name="Nakajima Y."/>
            <person name="Yoshizawa S."/>
            <person name="Nakamura K."/>
            <person name="Ogura Y."/>
            <person name="Hayashi T."/>
            <person name="Kogure K."/>
        </authorList>
    </citation>
    <scope>NUCLEOTIDE SEQUENCE [LARGE SCALE GENOMIC DNA]</scope>
    <source>
        <strain evidence="6 7">1p05MA</strain>
    </source>
</reference>
<dbReference type="Proteomes" id="UP000187085">
    <property type="component" value="Unassembled WGS sequence"/>
</dbReference>
<evidence type="ECO:0000256" key="3">
    <source>
        <dbReference type="ARBA" id="ARBA00023163"/>
    </source>
</evidence>
<keyword evidence="2 4" id="KW-0238">DNA-binding</keyword>
<evidence type="ECO:0000256" key="4">
    <source>
        <dbReference type="PROSITE-ProRule" id="PRU00335"/>
    </source>
</evidence>
<dbReference type="InterPro" id="IPR025996">
    <property type="entry name" value="MT1864/Rv1816-like_C"/>
</dbReference>
<keyword evidence="7" id="KW-1185">Reference proteome</keyword>
<dbReference type="Gene3D" id="1.10.357.10">
    <property type="entry name" value="Tetracycline Repressor, domain 2"/>
    <property type="match status" value="1"/>
</dbReference>
<accession>A0A1R1LJV8</accession>
<dbReference type="InterPro" id="IPR001647">
    <property type="entry name" value="HTH_TetR"/>
</dbReference>
<protein>
    <submittedName>
        <fullName evidence="6">TetR family transcriptional regulator</fullName>
    </submittedName>
</protein>
<dbReference type="OrthoDB" id="3173376at2"/>
<dbReference type="SUPFAM" id="SSF46689">
    <property type="entry name" value="Homeodomain-like"/>
    <property type="match status" value="1"/>
</dbReference>
<keyword evidence="3" id="KW-0804">Transcription</keyword>
<feature type="domain" description="HTH tetR-type" evidence="5">
    <location>
        <begin position="9"/>
        <end position="69"/>
    </location>
</feature>
<comment type="caution">
    <text evidence="6">The sequence shown here is derived from an EMBL/GenBank/DDBJ whole genome shotgun (WGS) entry which is preliminary data.</text>
</comment>
<proteinExistence type="predicted"/>
<feature type="DNA-binding region" description="H-T-H motif" evidence="4">
    <location>
        <begin position="32"/>
        <end position="51"/>
    </location>
</feature>
<evidence type="ECO:0000256" key="2">
    <source>
        <dbReference type="ARBA" id="ARBA00023125"/>
    </source>
</evidence>
<gene>
    <name evidence="6" type="ORF">BKD30_03570</name>
</gene>
<keyword evidence="1" id="KW-0805">Transcription regulation</keyword>
<organism evidence="6 7">
    <name type="scientific">Tersicoccus phoenicis</name>
    <dbReference type="NCBI Taxonomy" id="554083"/>
    <lineage>
        <taxon>Bacteria</taxon>
        <taxon>Bacillati</taxon>
        <taxon>Actinomycetota</taxon>
        <taxon>Actinomycetes</taxon>
        <taxon>Micrococcales</taxon>
        <taxon>Micrococcaceae</taxon>
        <taxon>Tersicoccus</taxon>
    </lineage>
</organism>
<dbReference type="Pfam" id="PF00440">
    <property type="entry name" value="TetR_N"/>
    <property type="match status" value="1"/>
</dbReference>
<dbReference type="RefSeq" id="WP_076702216.1">
    <property type="nucleotide sequence ID" value="NZ_MRDE01000016.1"/>
</dbReference>
<dbReference type="SUPFAM" id="SSF48498">
    <property type="entry name" value="Tetracyclin repressor-like, C-terminal domain"/>
    <property type="match status" value="1"/>
</dbReference>
<dbReference type="AlphaFoldDB" id="A0A1R1LJV8"/>
<dbReference type="EMBL" id="MRDE01000016">
    <property type="protein sequence ID" value="OMH27784.1"/>
    <property type="molecule type" value="Genomic_DNA"/>
</dbReference>
<name>A0A1R1LJV8_9MICC</name>
<dbReference type="Pfam" id="PF13305">
    <property type="entry name" value="TetR_C_33"/>
    <property type="match status" value="1"/>
</dbReference>
<dbReference type="GO" id="GO:0003677">
    <property type="term" value="F:DNA binding"/>
    <property type="evidence" value="ECO:0007669"/>
    <property type="project" value="UniProtKB-UniRule"/>
</dbReference>